<organism evidence="2 3">
    <name type="scientific">Exocentrus adspersus</name>
    <dbReference type="NCBI Taxonomy" id="1586481"/>
    <lineage>
        <taxon>Eukaryota</taxon>
        <taxon>Metazoa</taxon>
        <taxon>Ecdysozoa</taxon>
        <taxon>Arthropoda</taxon>
        <taxon>Hexapoda</taxon>
        <taxon>Insecta</taxon>
        <taxon>Pterygota</taxon>
        <taxon>Neoptera</taxon>
        <taxon>Endopterygota</taxon>
        <taxon>Coleoptera</taxon>
        <taxon>Polyphaga</taxon>
        <taxon>Cucujiformia</taxon>
        <taxon>Chrysomeloidea</taxon>
        <taxon>Cerambycidae</taxon>
        <taxon>Lamiinae</taxon>
        <taxon>Acanthocinini</taxon>
        <taxon>Exocentrus</taxon>
    </lineage>
</organism>
<dbReference type="Proteomes" id="UP001159042">
    <property type="component" value="Unassembled WGS sequence"/>
</dbReference>
<gene>
    <name evidence="2" type="ORF">NQ315_003548</name>
</gene>
<evidence type="ECO:0000313" key="2">
    <source>
        <dbReference type="EMBL" id="KAJ8912011.1"/>
    </source>
</evidence>
<keyword evidence="3" id="KW-1185">Reference proteome</keyword>
<evidence type="ECO:0000313" key="3">
    <source>
        <dbReference type="Proteomes" id="UP001159042"/>
    </source>
</evidence>
<dbReference type="EMBL" id="JANEYG010000151">
    <property type="protein sequence ID" value="KAJ8912011.1"/>
    <property type="molecule type" value="Genomic_DNA"/>
</dbReference>
<protein>
    <recommendedName>
        <fullName evidence="1">DUF5641 domain-containing protein</fullName>
    </recommendedName>
</protein>
<feature type="domain" description="DUF5641" evidence="1">
    <location>
        <begin position="527"/>
        <end position="620"/>
    </location>
</feature>
<sequence>MYRMILVDPKQRCYQRIIWRETPEEPLNEYELNTVTYGTASASYLSVRCIKQIAIDCQADYPEASQAISKDFYVDDFLSGGNSIEEVNRGCLDVSSILQSAGFKLRKWTSNEPAALTNLDSNCISEHLLLSNPDSAKTLGIFWTPQSDILKYRIPDIPHHPPTTKRTVLSNISQIFDPLGLIAPCIIIAKILLQRLWSLKIEWDHELPEDINTQWNKFRNELPKLHTIQIPRCVISRQSIQELTKPHFWHYVQTDQNPADLLTRGLCPSKINNAFMWWSGPPWLQNEEARWPIADLIRPEVLPESRTSTVSMLGQQAPVLVEWQRFSSLSRIKRAMAYCLRFIHHCRARENRIYGVLTSEELIIALHTLIRLSQTESFGDVIRCLKHNQPLPTKCNLLSLNPFLDSEGILRVGGRLQNSNFPYSKRHPIILPPQHLLTKLICQHEHLALMHAGPQLMLSSMKERYWPVSGKNLVKQVEAVLNSRPLTPLSNDPSDFNALTPSHFLIGRTATSLPDPDLKDIATNRLSRFQHLQQIVQHFWQIWQREYIFQLQNRSKWRTTSPNLKCGTLVLIMDEASPPMMWALGRITKLHPGRDGIARVATVKTATSEYRRAISKLCPLPIPAEDSSIDRTPVSPPSR</sequence>
<evidence type="ECO:0000259" key="1">
    <source>
        <dbReference type="Pfam" id="PF18701"/>
    </source>
</evidence>
<accession>A0AAV8VDV1</accession>
<dbReference type="InterPro" id="IPR040676">
    <property type="entry name" value="DUF5641"/>
</dbReference>
<name>A0AAV8VDV1_9CUCU</name>
<proteinExistence type="predicted"/>
<dbReference type="Pfam" id="PF18701">
    <property type="entry name" value="DUF5641"/>
    <property type="match status" value="1"/>
</dbReference>
<dbReference type="InterPro" id="IPR008042">
    <property type="entry name" value="Retrotrans_Pao"/>
</dbReference>
<dbReference type="AlphaFoldDB" id="A0AAV8VDV1"/>
<dbReference type="PANTHER" id="PTHR47331">
    <property type="entry name" value="PHD-TYPE DOMAIN-CONTAINING PROTEIN"/>
    <property type="match status" value="1"/>
</dbReference>
<comment type="caution">
    <text evidence="2">The sequence shown here is derived from an EMBL/GenBank/DDBJ whole genome shotgun (WGS) entry which is preliminary data.</text>
</comment>
<reference evidence="2 3" key="1">
    <citation type="journal article" date="2023" name="Insect Mol. Biol.">
        <title>Genome sequencing provides insights into the evolution of gene families encoding plant cell wall-degrading enzymes in longhorned beetles.</title>
        <authorList>
            <person name="Shin N.R."/>
            <person name="Okamura Y."/>
            <person name="Kirsch R."/>
            <person name="Pauchet Y."/>
        </authorList>
    </citation>
    <scope>NUCLEOTIDE SEQUENCE [LARGE SCALE GENOMIC DNA]</scope>
    <source>
        <strain evidence="2">EAD_L_NR</strain>
    </source>
</reference>
<dbReference type="Pfam" id="PF05380">
    <property type="entry name" value="Peptidase_A17"/>
    <property type="match status" value="1"/>
</dbReference>